<dbReference type="EMBL" id="CP002828">
    <property type="protein sequence ID" value="AEI08283.1"/>
    <property type="molecule type" value="Genomic_DNA"/>
</dbReference>
<evidence type="ECO:0000313" key="1">
    <source>
        <dbReference type="EMBL" id="AEI08283.1"/>
    </source>
</evidence>
<evidence type="ECO:0008006" key="3">
    <source>
        <dbReference type="Google" id="ProtNLM"/>
    </source>
</evidence>
<evidence type="ECO:0000313" key="2">
    <source>
        <dbReference type="Proteomes" id="UP000007730"/>
    </source>
</evidence>
<dbReference type="AlphaFoldDB" id="F8C1G8"/>
<dbReference type="HOGENOM" id="CLU_139742_0_0_5"/>
<dbReference type="KEGG" id="ocg:OCA5_pOC16700850"/>
<keyword evidence="2" id="KW-1185">Reference proteome</keyword>
<sequence>MTLVHRLFHRSFLRVSRRAVAMLVVMTHLFVGALHGHFNIVQPSSAVAVALDEKAVSNSDTDAGRSDVSHSDKGVVADHPCHGCFSVSMPALVTAASTVDTSVQIAFHHDADRLGQLSVINLPPPKFQA</sequence>
<gene>
    <name evidence="1" type="ordered locus">OCA5_pOC16700850</name>
</gene>
<geneLocation type="plasmid" evidence="1 2">
    <name>pOC167</name>
</geneLocation>
<accession>F8C1G8</accession>
<organism evidence="1 2">
    <name type="scientific">Afipia carboxidovorans (strain ATCC 49405 / DSM 1227 / KCTC 32145 / OM5)</name>
    <name type="common">Oligotropha carboxidovorans</name>
    <dbReference type="NCBI Taxonomy" id="504832"/>
    <lineage>
        <taxon>Bacteria</taxon>
        <taxon>Pseudomonadati</taxon>
        <taxon>Pseudomonadota</taxon>
        <taxon>Alphaproteobacteria</taxon>
        <taxon>Hyphomicrobiales</taxon>
        <taxon>Nitrobacteraceae</taxon>
        <taxon>Afipia</taxon>
    </lineage>
</organism>
<dbReference type="Proteomes" id="UP000007730">
    <property type="component" value="Plasmid pOC167"/>
</dbReference>
<dbReference type="OrthoDB" id="8141282at2"/>
<keyword evidence="1" id="KW-0614">Plasmid</keyword>
<proteinExistence type="predicted"/>
<reference evidence="1 2" key="1">
    <citation type="journal article" date="2011" name="J. Bacteriol.">
        <title>Complete genome sequences of the chemolithoautotrophic Oligotropha carboxidovorans strains OM4 and OM5.</title>
        <authorList>
            <person name="Volland S."/>
            <person name="Rachinger M."/>
            <person name="Strittmatter A."/>
            <person name="Daniel R."/>
            <person name="Gottschalk G."/>
            <person name="Meyer O."/>
        </authorList>
    </citation>
    <scope>NUCLEOTIDE SEQUENCE [LARGE SCALE GENOMIC DNA]</scope>
    <source>
        <strain evidence="2">ATCC 49405 / DSM 1227 / KCTC 32145 / OM5</strain>
        <plasmid evidence="1">pOC167</plasmid>
    </source>
</reference>
<name>F8C1G8_AFIC5</name>
<protein>
    <recommendedName>
        <fullName evidence="3">DUF2946 domain-containing protein</fullName>
    </recommendedName>
</protein>